<accession>A0A8K0IKU1</accession>
<dbReference type="Proteomes" id="UP000797356">
    <property type="component" value="Chromosome 9"/>
</dbReference>
<dbReference type="AlphaFoldDB" id="A0A8K0IKU1"/>
<dbReference type="EMBL" id="CM017880">
    <property type="protein sequence ID" value="KAG1361214.1"/>
    <property type="molecule type" value="Genomic_DNA"/>
</dbReference>
<comment type="caution">
    <text evidence="1">The sequence shown here is derived from an EMBL/GenBank/DDBJ whole genome shotgun (WGS) entry which is preliminary data.</text>
</comment>
<evidence type="ECO:0000313" key="1">
    <source>
        <dbReference type="EMBL" id="KAG1361214.1"/>
    </source>
</evidence>
<organism evidence="1 2">
    <name type="scientific">Cocos nucifera</name>
    <name type="common">Coconut palm</name>
    <dbReference type="NCBI Taxonomy" id="13894"/>
    <lineage>
        <taxon>Eukaryota</taxon>
        <taxon>Viridiplantae</taxon>
        <taxon>Streptophyta</taxon>
        <taxon>Embryophyta</taxon>
        <taxon>Tracheophyta</taxon>
        <taxon>Spermatophyta</taxon>
        <taxon>Magnoliopsida</taxon>
        <taxon>Liliopsida</taxon>
        <taxon>Arecaceae</taxon>
        <taxon>Arecoideae</taxon>
        <taxon>Cocoseae</taxon>
        <taxon>Attaleinae</taxon>
        <taxon>Cocos</taxon>
    </lineage>
</organism>
<proteinExistence type="predicted"/>
<gene>
    <name evidence="1" type="ORF">COCNU_09G006770</name>
</gene>
<name>A0A8K0IKU1_COCNU</name>
<reference evidence="1" key="2">
    <citation type="submission" date="2019-07" db="EMBL/GenBank/DDBJ databases">
        <authorList>
            <person name="Yang Y."/>
            <person name="Bocs S."/>
            <person name="Baudouin L."/>
        </authorList>
    </citation>
    <scope>NUCLEOTIDE SEQUENCE</scope>
    <source>
        <tissue evidence="1">Spear leaf of Hainan Tall coconut</tissue>
    </source>
</reference>
<protein>
    <submittedName>
        <fullName evidence="1">Uncharacterized protein</fullName>
    </submittedName>
</protein>
<keyword evidence="2" id="KW-1185">Reference proteome</keyword>
<reference evidence="1" key="1">
    <citation type="journal article" date="2017" name="Gigascience">
        <title>The genome draft of coconut (Cocos nucifera).</title>
        <authorList>
            <person name="Xiao Y."/>
            <person name="Xu P."/>
            <person name="Fan H."/>
            <person name="Baudouin L."/>
            <person name="Xia W."/>
            <person name="Bocs S."/>
            <person name="Xu J."/>
            <person name="Li Q."/>
            <person name="Guo A."/>
            <person name="Zhou L."/>
            <person name="Li J."/>
            <person name="Wu Y."/>
            <person name="Ma Z."/>
            <person name="Armero A."/>
            <person name="Issali A.E."/>
            <person name="Liu N."/>
            <person name="Peng M."/>
            <person name="Yang Y."/>
        </authorList>
    </citation>
    <scope>NUCLEOTIDE SEQUENCE</scope>
    <source>
        <tissue evidence="1">Spear leaf of Hainan Tall coconut</tissue>
    </source>
</reference>
<sequence length="164" mass="17645">MQLKNNHQCQLALPRSSIGCGISSVTPGSSKCSMTAIARPCALMEPSAFPTYMAKCTRRSGSPPAILPSLASAITSMTRLSHPQVRAQQGPTLEGLWRPPRTPASTRVSVDVLMGRMRAPAMTTLSLRMRTLTRSKRAQVIICLSSSDIDQLAVALPDPIDEVE</sequence>
<evidence type="ECO:0000313" key="2">
    <source>
        <dbReference type="Proteomes" id="UP000797356"/>
    </source>
</evidence>